<sequence>MTIVLGEGIDLLILSVFYILARRRARTRLLGFSDVLSKNMTSFGRRYRFIDFIDFFHFRSGVGEDTSTGVLQCAEQLSTFLTFEGVITEMMITADGYTYMYSDYPHEREKLGVVKHSSETRYAV</sequence>
<dbReference type="Proteomes" id="UP000024635">
    <property type="component" value="Unassembled WGS sequence"/>
</dbReference>
<gene>
    <name evidence="1" type="primary">Acey_s0167.g118</name>
    <name evidence="1" type="ORF">Y032_0167g118</name>
</gene>
<protein>
    <submittedName>
        <fullName evidence="1">Uncharacterized protein</fullName>
    </submittedName>
</protein>
<proteinExistence type="predicted"/>
<accession>A0A016SWH1</accession>
<comment type="caution">
    <text evidence="1">The sequence shown here is derived from an EMBL/GenBank/DDBJ whole genome shotgun (WGS) entry which is preliminary data.</text>
</comment>
<evidence type="ECO:0000313" key="2">
    <source>
        <dbReference type="Proteomes" id="UP000024635"/>
    </source>
</evidence>
<evidence type="ECO:0000313" key="1">
    <source>
        <dbReference type="EMBL" id="EYB94772.1"/>
    </source>
</evidence>
<organism evidence="1 2">
    <name type="scientific">Ancylostoma ceylanicum</name>
    <dbReference type="NCBI Taxonomy" id="53326"/>
    <lineage>
        <taxon>Eukaryota</taxon>
        <taxon>Metazoa</taxon>
        <taxon>Ecdysozoa</taxon>
        <taxon>Nematoda</taxon>
        <taxon>Chromadorea</taxon>
        <taxon>Rhabditida</taxon>
        <taxon>Rhabditina</taxon>
        <taxon>Rhabditomorpha</taxon>
        <taxon>Strongyloidea</taxon>
        <taxon>Ancylostomatidae</taxon>
        <taxon>Ancylostomatinae</taxon>
        <taxon>Ancylostoma</taxon>
    </lineage>
</organism>
<reference evidence="2" key="1">
    <citation type="journal article" date="2015" name="Nat. Genet.">
        <title>The genome and transcriptome of the zoonotic hookworm Ancylostoma ceylanicum identify infection-specific gene families.</title>
        <authorList>
            <person name="Schwarz E.M."/>
            <person name="Hu Y."/>
            <person name="Antoshechkin I."/>
            <person name="Miller M.M."/>
            <person name="Sternberg P.W."/>
            <person name="Aroian R.V."/>
        </authorList>
    </citation>
    <scope>NUCLEOTIDE SEQUENCE</scope>
    <source>
        <strain evidence="2">HY135</strain>
    </source>
</reference>
<dbReference type="EMBL" id="JARK01001503">
    <property type="protein sequence ID" value="EYB94772.1"/>
    <property type="molecule type" value="Genomic_DNA"/>
</dbReference>
<keyword evidence="2" id="KW-1185">Reference proteome</keyword>
<dbReference type="AlphaFoldDB" id="A0A016SWH1"/>
<name>A0A016SWH1_9BILA</name>